<dbReference type="InterPro" id="IPR011990">
    <property type="entry name" value="TPR-like_helical_dom_sf"/>
</dbReference>
<dbReference type="InParanoid" id="B8LEW8"/>
<feature type="region of interest" description="Disordered" evidence="2">
    <location>
        <begin position="118"/>
        <end position="138"/>
    </location>
</feature>
<dbReference type="PaxDb" id="35128-Thapsdraft1069"/>
<dbReference type="KEGG" id="tps:THAPSDRAFT_bd1069"/>
<accession>B8LEW8</accession>
<reference evidence="4 5" key="2">
    <citation type="journal article" date="2008" name="Nature">
        <title>The Phaeodactylum genome reveals the evolutionary history of diatom genomes.</title>
        <authorList>
            <person name="Bowler C."/>
            <person name="Allen A.E."/>
            <person name="Badger J.H."/>
            <person name="Grimwood J."/>
            <person name="Jabbari K."/>
            <person name="Kuo A."/>
            <person name="Maheswari U."/>
            <person name="Martens C."/>
            <person name="Maumus F."/>
            <person name="Otillar R.P."/>
            <person name="Rayko E."/>
            <person name="Salamov A."/>
            <person name="Vandepoele K."/>
            <person name="Beszteri B."/>
            <person name="Gruber A."/>
            <person name="Heijde M."/>
            <person name="Katinka M."/>
            <person name="Mock T."/>
            <person name="Valentin K."/>
            <person name="Verret F."/>
            <person name="Berges J.A."/>
            <person name="Brownlee C."/>
            <person name="Cadoret J.P."/>
            <person name="Chiovitti A."/>
            <person name="Choi C.J."/>
            <person name="Coesel S."/>
            <person name="De Martino A."/>
            <person name="Detter J.C."/>
            <person name="Durkin C."/>
            <person name="Falciatore A."/>
            <person name="Fournet J."/>
            <person name="Haruta M."/>
            <person name="Huysman M.J."/>
            <person name="Jenkins B.D."/>
            <person name="Jiroutova K."/>
            <person name="Jorgensen R.E."/>
            <person name="Joubert Y."/>
            <person name="Kaplan A."/>
            <person name="Kroger N."/>
            <person name="Kroth P.G."/>
            <person name="La Roche J."/>
            <person name="Lindquist E."/>
            <person name="Lommer M."/>
            <person name="Martin-Jezequel V."/>
            <person name="Lopez P.J."/>
            <person name="Lucas S."/>
            <person name="Mangogna M."/>
            <person name="McGinnis K."/>
            <person name="Medlin L.K."/>
            <person name="Montsant A."/>
            <person name="Oudot-Le Secq M.P."/>
            <person name="Napoli C."/>
            <person name="Obornik M."/>
            <person name="Parker M.S."/>
            <person name="Petit J.L."/>
            <person name="Porcel B.M."/>
            <person name="Poulsen N."/>
            <person name="Robison M."/>
            <person name="Rychlewski L."/>
            <person name="Rynearson T.A."/>
            <person name="Schmutz J."/>
            <person name="Shapiro H."/>
            <person name="Siaut M."/>
            <person name="Stanley M."/>
            <person name="Sussman M.R."/>
            <person name="Taylor A.R."/>
            <person name="Vardi A."/>
            <person name="von Dassow P."/>
            <person name="Vyverman W."/>
            <person name="Willis A."/>
            <person name="Wyrwicz L.S."/>
            <person name="Rokhsar D.S."/>
            <person name="Weissenbach J."/>
            <person name="Armbrust E.V."/>
            <person name="Green B.R."/>
            <person name="Van de Peer Y."/>
            <person name="Grigoriev I.V."/>
        </authorList>
    </citation>
    <scope>NUCLEOTIDE SEQUENCE [LARGE SCALE GENOMIC DNA]</scope>
    <source>
        <strain evidence="4 5">CCMP1335</strain>
    </source>
</reference>
<dbReference type="Proteomes" id="UP000001449">
    <property type="component" value="Unassembled WGS sequence"/>
</dbReference>
<keyword evidence="5" id="KW-1185">Reference proteome</keyword>
<evidence type="ECO:0000256" key="3">
    <source>
        <dbReference type="SAM" id="SignalP"/>
    </source>
</evidence>
<evidence type="ECO:0008006" key="6">
    <source>
        <dbReference type="Google" id="ProtNLM"/>
    </source>
</evidence>
<dbReference type="GO" id="GO:0005737">
    <property type="term" value="C:cytoplasm"/>
    <property type="evidence" value="ECO:0000318"/>
    <property type="project" value="GO_Central"/>
</dbReference>
<dbReference type="EMBL" id="DS999453">
    <property type="protein sequence ID" value="EED86129.1"/>
    <property type="molecule type" value="Genomic_DNA"/>
</dbReference>
<reference evidence="4 5" key="1">
    <citation type="journal article" date="2004" name="Science">
        <title>The genome of the diatom Thalassiosira pseudonana: ecology, evolution, and metabolism.</title>
        <authorList>
            <person name="Armbrust E.V."/>
            <person name="Berges J.A."/>
            <person name="Bowler C."/>
            <person name="Green B.R."/>
            <person name="Martinez D."/>
            <person name="Putnam N.H."/>
            <person name="Zhou S."/>
            <person name="Allen A.E."/>
            <person name="Apt K.E."/>
            <person name="Bechner M."/>
            <person name="Brzezinski M.A."/>
            <person name="Chaal B.K."/>
            <person name="Chiovitti A."/>
            <person name="Davis A.K."/>
            <person name="Demarest M.S."/>
            <person name="Detter J.C."/>
            <person name="Glavina T."/>
            <person name="Goodstein D."/>
            <person name="Hadi M.Z."/>
            <person name="Hellsten U."/>
            <person name="Hildebrand M."/>
            <person name="Jenkins B.D."/>
            <person name="Jurka J."/>
            <person name="Kapitonov V.V."/>
            <person name="Kroger N."/>
            <person name="Lau W.W."/>
            <person name="Lane T.W."/>
            <person name="Larimer F.W."/>
            <person name="Lippmeier J.C."/>
            <person name="Lucas S."/>
            <person name="Medina M."/>
            <person name="Montsant A."/>
            <person name="Obornik M."/>
            <person name="Parker M.S."/>
            <person name="Palenik B."/>
            <person name="Pazour G.J."/>
            <person name="Richardson P.M."/>
            <person name="Rynearson T.A."/>
            <person name="Saito M.A."/>
            <person name="Schwartz D.C."/>
            <person name="Thamatrakoln K."/>
            <person name="Valentin K."/>
            <person name="Vardi A."/>
            <person name="Wilkerson F.P."/>
            <person name="Rokhsar D.S."/>
        </authorList>
    </citation>
    <scope>NUCLEOTIDE SEQUENCE [LARGE SCALE GENOMIC DNA]</scope>
    <source>
        <strain evidence="4 5">CCMP1335</strain>
    </source>
</reference>
<dbReference type="Gene3D" id="1.25.40.10">
    <property type="entry name" value="Tetratricopeptide repeat domain"/>
    <property type="match status" value="3"/>
</dbReference>
<feature type="compositionally biased region" description="Gly residues" evidence="2">
    <location>
        <begin position="121"/>
        <end position="130"/>
    </location>
</feature>
<dbReference type="InterPro" id="IPR002885">
    <property type="entry name" value="PPR_rpt"/>
</dbReference>
<name>B8LEW8_THAPS</name>
<evidence type="ECO:0000256" key="2">
    <source>
        <dbReference type="SAM" id="MobiDB-lite"/>
    </source>
</evidence>
<dbReference type="InterPro" id="IPR051222">
    <property type="entry name" value="PPR/CCM1_RNA-binding"/>
</dbReference>
<dbReference type="AlphaFoldDB" id="B8LEW8"/>
<dbReference type="PANTHER" id="PTHR47942">
    <property type="entry name" value="TETRATRICOPEPTIDE REPEAT (TPR)-LIKE SUPERFAMILY PROTEIN-RELATED"/>
    <property type="match status" value="1"/>
</dbReference>
<keyword evidence="1" id="KW-0677">Repeat</keyword>
<feature type="signal peptide" evidence="3">
    <location>
        <begin position="1"/>
        <end position="18"/>
    </location>
</feature>
<dbReference type="Pfam" id="PF01535">
    <property type="entry name" value="PPR"/>
    <property type="match status" value="2"/>
</dbReference>
<organism evidence="4 5">
    <name type="scientific">Thalassiosira pseudonana</name>
    <name type="common">Marine diatom</name>
    <name type="synonym">Cyclotella nana</name>
    <dbReference type="NCBI Taxonomy" id="35128"/>
    <lineage>
        <taxon>Eukaryota</taxon>
        <taxon>Sar</taxon>
        <taxon>Stramenopiles</taxon>
        <taxon>Ochrophyta</taxon>
        <taxon>Bacillariophyta</taxon>
        <taxon>Coscinodiscophyceae</taxon>
        <taxon>Thalassiosirophycidae</taxon>
        <taxon>Thalassiosirales</taxon>
        <taxon>Thalassiosiraceae</taxon>
        <taxon>Thalassiosira</taxon>
    </lineage>
</organism>
<evidence type="ECO:0000313" key="5">
    <source>
        <dbReference type="Proteomes" id="UP000001449"/>
    </source>
</evidence>
<gene>
    <name evidence="4" type="ORF">THAPSDRAFT_bd1069</name>
</gene>
<evidence type="ECO:0000256" key="1">
    <source>
        <dbReference type="ARBA" id="ARBA00022737"/>
    </source>
</evidence>
<dbReference type="eggNOG" id="ENOG502RUNG">
    <property type="taxonomic scope" value="Eukaryota"/>
</dbReference>
<dbReference type="RefSeq" id="XP_002297580.1">
    <property type="nucleotide sequence ID" value="XM_002297544.1"/>
</dbReference>
<dbReference type="GO" id="GO:0003729">
    <property type="term" value="F:mRNA binding"/>
    <property type="evidence" value="ECO:0000318"/>
    <property type="project" value="GO_Central"/>
</dbReference>
<keyword evidence="3" id="KW-0732">Signal</keyword>
<dbReference type="HOGENOM" id="CLU_467371_0_0_1"/>
<protein>
    <recommendedName>
        <fullName evidence="6">Pentacotripeptide-repeat region of PRORP domain-containing protein</fullName>
    </recommendedName>
</protein>
<sequence>MLSLLACLCLGIANITNSSSSSRNKIDNAGYRIDNISTLIQLLQPYTSSSNSSKNHKYANKEIESAIVRLGQKGRTDQALELYFCVWTLGEFRERYQRLVRDGGGDEEEGVLVQLLEEMGGSDGGNGSSEGGDATTTTTTAAQSNQQVLELQQLQLQKFLSSSKHIRPTTRLMNLAIDACARAPVVRQELAFDIFHSACEGGALSPNVFTFGSLLASCARNGDTATSLELLHELEGGETYLDVVPNGVVYSTVISACERACSLGRRIKKKEAVDGNNNGRNMVDLALELLNNATLALSIDEATLGSEGGKKGGKASLGMGVVGFNAAISTMARAAQWKMAVRLLDEMLYHSSISSSSSDSTNDSSASSSMSTLVHQLESSISSNTLPPLLHVVNNKQYSNKRFLVPKPDEVTFGTVLAACERSEEWGELLRISRAAREYGVELDGIALTSVLHACQRLGLAGEALEYLELMKRLEDDSCSTEFERSDHSFHHTVERRTNGRRRKGAKQALRGPDGVAYRLAISACARATDGHRWQDGIRLLNEMRESAKRTNITANAPDVVAYTAAIAGCSEAGDVCVGECQFG</sequence>
<dbReference type="GeneID" id="7449725"/>
<evidence type="ECO:0000313" key="4">
    <source>
        <dbReference type="EMBL" id="EED86129.1"/>
    </source>
</evidence>
<dbReference type="STRING" id="35128.B8LEW8"/>
<dbReference type="PANTHER" id="PTHR47942:SF63">
    <property type="entry name" value="PENTATRICOPEPTIDE REPEAT-CONTAINING PROTEIN"/>
    <property type="match status" value="1"/>
</dbReference>
<dbReference type="GO" id="GO:0006397">
    <property type="term" value="P:mRNA processing"/>
    <property type="evidence" value="ECO:0000318"/>
    <property type="project" value="GO_Central"/>
</dbReference>
<proteinExistence type="predicted"/>
<feature type="chain" id="PRO_5002874066" description="Pentacotripeptide-repeat region of PRORP domain-containing protein" evidence="3">
    <location>
        <begin position="19"/>
        <end position="584"/>
    </location>
</feature>